<evidence type="ECO:0000313" key="6">
    <source>
        <dbReference type="Proteomes" id="UP000253940"/>
    </source>
</evidence>
<sequence length="293" mass="32976">MKAGQRSRTADGAAALRASHTLYAKEPLFSDPYALALTSSGWQRIIRHPLLHRFTLPRRLNPVGLLIGQVVGRARYAEDQLELAIKDGVKQFVLVGAGLDSFVLRRGHDFPELQVFEVDHPDTQAGKKSQLARLGVIPNNVEFVPINFEQESIAHALDRSTYKREQIGFFSWLGTTHYLEPQTTLNTLKAIAEFAAVGSEVVFDYSIPYQRLKGFERLGSYALSHFTDSMSEPLIGQFIPEMLHQTLDLMGYEVLEDLSGSEQDARYFQQRTDHVRATAATHLIHIRLKASNK</sequence>
<dbReference type="GO" id="GO:0032259">
    <property type="term" value="P:methylation"/>
    <property type="evidence" value="ECO:0007669"/>
    <property type="project" value="UniProtKB-KW"/>
</dbReference>
<comment type="function">
    <text evidence="4">Exhibits S-adenosyl-L-methionine-dependent methyltransferase activity.</text>
</comment>
<dbReference type="RefSeq" id="WP_114899521.1">
    <property type="nucleotide sequence ID" value="NZ_CP031222.1"/>
</dbReference>
<dbReference type="EC" id="2.1.1.-" evidence="4"/>
<proteinExistence type="inferred from homology"/>
<dbReference type="SUPFAM" id="SSF53335">
    <property type="entry name" value="S-adenosyl-L-methionine-dependent methyltransferases"/>
    <property type="match status" value="1"/>
</dbReference>
<dbReference type="PANTHER" id="PTHR43619">
    <property type="entry name" value="S-ADENOSYL-L-METHIONINE-DEPENDENT METHYLTRANSFERASE YKTD-RELATED"/>
    <property type="match status" value="1"/>
</dbReference>
<organism evidence="5 6">
    <name type="scientific">Aquirhabdus parva</name>
    <dbReference type="NCBI Taxonomy" id="2283318"/>
    <lineage>
        <taxon>Bacteria</taxon>
        <taxon>Pseudomonadati</taxon>
        <taxon>Pseudomonadota</taxon>
        <taxon>Gammaproteobacteria</taxon>
        <taxon>Moraxellales</taxon>
        <taxon>Moraxellaceae</taxon>
        <taxon>Aquirhabdus</taxon>
    </lineage>
</organism>
<name>A0A345P804_9GAMM</name>
<evidence type="ECO:0000256" key="3">
    <source>
        <dbReference type="ARBA" id="ARBA00022679"/>
    </source>
</evidence>
<dbReference type="Pfam" id="PF04072">
    <property type="entry name" value="LCM"/>
    <property type="match status" value="1"/>
</dbReference>
<keyword evidence="6" id="KW-1185">Reference proteome</keyword>
<keyword evidence="3 5" id="KW-0808">Transferase</keyword>
<dbReference type="OrthoDB" id="9806164at2"/>
<evidence type="ECO:0000313" key="5">
    <source>
        <dbReference type="EMBL" id="AXI03413.1"/>
    </source>
</evidence>
<evidence type="ECO:0000256" key="4">
    <source>
        <dbReference type="RuleBase" id="RU362030"/>
    </source>
</evidence>
<accession>A0A345P804</accession>
<dbReference type="InterPro" id="IPR029063">
    <property type="entry name" value="SAM-dependent_MTases_sf"/>
</dbReference>
<dbReference type="InterPro" id="IPR011610">
    <property type="entry name" value="SAM_mthyl_Trfase_ML2640-like"/>
</dbReference>
<dbReference type="Gene3D" id="3.40.50.150">
    <property type="entry name" value="Vaccinia Virus protein VP39"/>
    <property type="match status" value="1"/>
</dbReference>
<dbReference type="KEGG" id="mbah:HYN46_11530"/>
<keyword evidence="4" id="KW-0949">S-adenosyl-L-methionine</keyword>
<comment type="similarity">
    <text evidence="1 4">Belongs to the UPF0677 family.</text>
</comment>
<dbReference type="Proteomes" id="UP000253940">
    <property type="component" value="Chromosome"/>
</dbReference>
<dbReference type="EMBL" id="CP031222">
    <property type="protein sequence ID" value="AXI03413.1"/>
    <property type="molecule type" value="Genomic_DNA"/>
</dbReference>
<protein>
    <recommendedName>
        <fullName evidence="4">S-adenosyl-L-methionine-dependent methyltransferase</fullName>
        <ecNumber evidence="4">2.1.1.-</ecNumber>
    </recommendedName>
</protein>
<dbReference type="InterPro" id="IPR007213">
    <property type="entry name" value="Ppm1/Ppm2/Tcmp"/>
</dbReference>
<dbReference type="PANTHER" id="PTHR43619:SF2">
    <property type="entry name" value="S-ADENOSYL-L-METHIONINE-DEPENDENT METHYLTRANSFERASES SUPERFAMILY PROTEIN"/>
    <property type="match status" value="1"/>
</dbReference>
<dbReference type="AlphaFoldDB" id="A0A345P804"/>
<reference evidence="5 6" key="1">
    <citation type="submission" date="2018-07" db="EMBL/GenBank/DDBJ databases">
        <title>Genome sequencing of Moraxellaceae gen. HYN0046.</title>
        <authorList>
            <person name="Kim M."/>
            <person name="Yi H."/>
        </authorList>
    </citation>
    <scope>NUCLEOTIDE SEQUENCE [LARGE SCALE GENOMIC DNA]</scope>
    <source>
        <strain evidence="5 6">HYN0046</strain>
    </source>
</reference>
<gene>
    <name evidence="5" type="ORF">HYN46_11530</name>
</gene>
<dbReference type="NCBIfam" id="TIGR00027">
    <property type="entry name" value="mthyl_TIGR00027"/>
    <property type="match status" value="1"/>
</dbReference>
<keyword evidence="2 4" id="KW-0489">Methyltransferase</keyword>
<dbReference type="GO" id="GO:0008168">
    <property type="term" value="F:methyltransferase activity"/>
    <property type="evidence" value="ECO:0007669"/>
    <property type="project" value="UniProtKB-UniRule"/>
</dbReference>
<evidence type="ECO:0000256" key="2">
    <source>
        <dbReference type="ARBA" id="ARBA00022603"/>
    </source>
</evidence>
<evidence type="ECO:0000256" key="1">
    <source>
        <dbReference type="ARBA" id="ARBA00008138"/>
    </source>
</evidence>